<dbReference type="PANTHER" id="PTHR30149:SF0">
    <property type="entry name" value="HYDROGENASE MATURATION FACTOR HYPD"/>
    <property type="match status" value="1"/>
</dbReference>
<dbReference type="Proteomes" id="UP000008544">
    <property type="component" value="Chromosome"/>
</dbReference>
<dbReference type="STRING" id="477974.Daud_1643"/>
<name>B1I593_DESAP</name>
<dbReference type="Gene3D" id="3.40.50.11740">
    <property type="entry name" value="HypD, alpha/beta domain 2"/>
    <property type="match status" value="2"/>
</dbReference>
<dbReference type="EMBL" id="CP000860">
    <property type="protein sequence ID" value="ACA60145.1"/>
    <property type="molecule type" value="Genomic_DNA"/>
</dbReference>
<keyword evidence="3" id="KW-0408">Iron</keyword>
<dbReference type="KEGG" id="dau:Daud_1643"/>
<dbReference type="GO" id="GO:0005506">
    <property type="term" value="F:iron ion binding"/>
    <property type="evidence" value="ECO:0007669"/>
    <property type="project" value="TreeGrafter"/>
</dbReference>
<evidence type="ECO:0000256" key="1">
    <source>
        <dbReference type="ARBA" id="ARBA00007888"/>
    </source>
</evidence>
<dbReference type="GO" id="GO:0070025">
    <property type="term" value="F:carbon monoxide binding"/>
    <property type="evidence" value="ECO:0007669"/>
    <property type="project" value="TreeGrafter"/>
</dbReference>
<dbReference type="NCBIfam" id="TIGR00075">
    <property type="entry name" value="hypD"/>
    <property type="match status" value="1"/>
</dbReference>
<evidence type="ECO:0000313" key="5">
    <source>
        <dbReference type="Proteomes" id="UP000008544"/>
    </source>
</evidence>
<comment type="similarity">
    <text evidence="1">Belongs to the HypD family.</text>
</comment>
<dbReference type="Gene3D" id="6.10.20.100">
    <property type="match status" value="1"/>
</dbReference>
<dbReference type="Pfam" id="PF01924">
    <property type="entry name" value="HypD"/>
    <property type="match status" value="1"/>
</dbReference>
<dbReference type="PIRSF" id="PIRSF005622">
    <property type="entry name" value="Hydrgn_mat_hypD"/>
    <property type="match status" value="1"/>
</dbReference>
<evidence type="ECO:0000256" key="3">
    <source>
        <dbReference type="ARBA" id="ARBA00023004"/>
    </source>
</evidence>
<dbReference type="AlphaFoldDB" id="B1I593"/>
<organism evidence="4 5">
    <name type="scientific">Desulforudis audaxviator (strain MP104C)</name>
    <dbReference type="NCBI Taxonomy" id="477974"/>
    <lineage>
        <taxon>Bacteria</taxon>
        <taxon>Bacillati</taxon>
        <taxon>Bacillota</taxon>
        <taxon>Clostridia</taxon>
        <taxon>Thermoanaerobacterales</taxon>
        <taxon>Candidatus Desulforudaceae</taxon>
        <taxon>Candidatus Desulforudis</taxon>
    </lineage>
</organism>
<dbReference type="eggNOG" id="COG0409">
    <property type="taxonomic scope" value="Bacteria"/>
</dbReference>
<proteinExistence type="inferred from homology"/>
<dbReference type="GO" id="GO:0051539">
    <property type="term" value="F:4 iron, 4 sulfur cluster binding"/>
    <property type="evidence" value="ECO:0007669"/>
    <property type="project" value="TreeGrafter"/>
</dbReference>
<gene>
    <name evidence="4" type="ordered locus">Daud_1643</name>
</gene>
<dbReference type="HOGENOM" id="CLU_048562_1_0_9"/>
<dbReference type="GO" id="GO:0051604">
    <property type="term" value="P:protein maturation"/>
    <property type="evidence" value="ECO:0007669"/>
    <property type="project" value="TreeGrafter"/>
</dbReference>
<dbReference type="InterPro" id="IPR042243">
    <property type="entry name" value="HypD_1"/>
</dbReference>
<keyword evidence="5" id="KW-1185">Reference proteome</keyword>
<dbReference type="InterPro" id="IPR002780">
    <property type="entry name" value="Hyd_form_HypD"/>
</dbReference>
<dbReference type="OrthoDB" id="9770424at2"/>
<accession>B1I593</accession>
<sequence>MHILDRFRDPELGRALLEKVIALADRARDKLGRPPVFMEVCGTHTVAISKAGLRSLLEEKLKLRSGPGCPVCVTDYGDIDAMVAFGRLPGVTVGTFGDMVRVPGSRTSLEREKARGADVRVFYSPADAVKWAKENPERQMVFLGVGFETTAPAVALSVAQAKALGLKNYSVFTVHKVVPPALAALGSDPEMKLDGLILPGHVSAIIGRRAYDFIAEEYGLPSVITGFETLDIVDALYNLLQQLISDDPPRVVNGYTRVVREEGNVRAQETLDRFFQIADVSWRGFGTIPGSGMELKPEYREFDARARFAPEVAAPRIPQGCRCGDLLKGKLTPRDCRLFATACTPSHPVGPCMVSSEGACAAFYQYERRTAAG</sequence>
<dbReference type="InterPro" id="IPR042244">
    <property type="entry name" value="HypD_2_sf"/>
</dbReference>
<dbReference type="RefSeq" id="WP_012302726.1">
    <property type="nucleotide sequence ID" value="NC_010424.1"/>
</dbReference>
<keyword evidence="2" id="KW-0479">Metal-binding</keyword>
<evidence type="ECO:0000256" key="2">
    <source>
        <dbReference type="ARBA" id="ARBA00022723"/>
    </source>
</evidence>
<dbReference type="PANTHER" id="PTHR30149">
    <property type="entry name" value="HYDROGENASE PROTEIN ASSEMBLY PROTEIN HYPD"/>
    <property type="match status" value="1"/>
</dbReference>
<evidence type="ECO:0000313" key="4">
    <source>
        <dbReference type="EMBL" id="ACA60145.1"/>
    </source>
</evidence>
<reference evidence="4 5" key="2">
    <citation type="journal article" date="2008" name="Science">
        <title>Environmental genomics reveals a single-species ecosystem deep within Earth.</title>
        <authorList>
            <person name="Chivian D."/>
            <person name="Brodie E.L."/>
            <person name="Alm E.J."/>
            <person name="Culley D.E."/>
            <person name="Dehal P.S."/>
            <person name="Desantis T.Z."/>
            <person name="Gihring T.M."/>
            <person name="Lapidus A."/>
            <person name="Lin L.H."/>
            <person name="Lowry S.R."/>
            <person name="Moser D.P."/>
            <person name="Richardson P.M."/>
            <person name="Southam G."/>
            <person name="Wanger G."/>
            <person name="Pratt L.M."/>
            <person name="Andersen G.L."/>
            <person name="Hazen T.C."/>
            <person name="Brockman F.J."/>
            <person name="Arkin A.P."/>
            <person name="Onstott T.C."/>
        </authorList>
    </citation>
    <scope>NUCLEOTIDE SEQUENCE [LARGE SCALE GENOMIC DNA]</scope>
    <source>
        <strain evidence="4 5">MP104C</strain>
    </source>
</reference>
<reference evidence="5" key="1">
    <citation type="submission" date="2007-10" db="EMBL/GenBank/DDBJ databases">
        <title>Complete sequence of chromosome of Desulforudis audaxviator MP104C.</title>
        <authorList>
            <person name="Copeland A."/>
            <person name="Lucas S."/>
            <person name="Lapidus A."/>
            <person name="Barry K."/>
            <person name="Glavina del Rio T."/>
            <person name="Dalin E."/>
            <person name="Tice H."/>
            <person name="Bruce D."/>
            <person name="Pitluck S."/>
            <person name="Lowry S.R."/>
            <person name="Larimer F."/>
            <person name="Land M.L."/>
            <person name="Hauser L."/>
            <person name="Kyrpides N."/>
            <person name="Ivanova N.N."/>
            <person name="Richardson P."/>
        </authorList>
    </citation>
    <scope>NUCLEOTIDE SEQUENCE [LARGE SCALE GENOMIC DNA]</scope>
    <source>
        <strain evidence="5">MP104C</strain>
    </source>
</reference>
<protein>
    <submittedName>
        <fullName evidence="4">Hydrogenase expression/formation protein HypD</fullName>
    </submittedName>
</protein>